<dbReference type="GO" id="GO:0042254">
    <property type="term" value="P:ribosome biogenesis"/>
    <property type="evidence" value="ECO:0007669"/>
    <property type="project" value="UniProtKB-UniRule"/>
</dbReference>
<dbReference type="CDD" id="cd01898">
    <property type="entry name" value="Obg"/>
    <property type="match status" value="1"/>
</dbReference>
<feature type="domain" description="Obg" evidence="6">
    <location>
        <begin position="56"/>
        <end position="211"/>
    </location>
</feature>
<dbReference type="Gene3D" id="2.70.210.12">
    <property type="entry name" value="GTP1/OBG domain"/>
    <property type="match status" value="1"/>
</dbReference>
<dbReference type="GO" id="GO:0005739">
    <property type="term" value="C:mitochondrion"/>
    <property type="evidence" value="ECO:0007669"/>
    <property type="project" value="TreeGrafter"/>
</dbReference>
<dbReference type="InterPro" id="IPR027417">
    <property type="entry name" value="P-loop_NTPase"/>
</dbReference>
<dbReference type="AlphaFoldDB" id="A0A9N6ZFH1"/>
<dbReference type="InterPro" id="IPR045086">
    <property type="entry name" value="OBG_GTPase"/>
</dbReference>
<dbReference type="SUPFAM" id="SSF82051">
    <property type="entry name" value="Obg GTP-binding protein N-terminal domain"/>
    <property type="match status" value="1"/>
</dbReference>
<dbReference type="NCBIfam" id="TIGR02729">
    <property type="entry name" value="Obg_CgtA"/>
    <property type="match status" value="1"/>
</dbReference>
<dbReference type="PRINTS" id="PR00326">
    <property type="entry name" value="GTP1OBG"/>
</dbReference>
<dbReference type="NCBIfam" id="NF008956">
    <property type="entry name" value="PRK12299.1"/>
    <property type="match status" value="1"/>
</dbReference>
<dbReference type="PIRSF" id="PIRSF002401">
    <property type="entry name" value="GTP_bd_Obg/CgtA"/>
    <property type="match status" value="1"/>
</dbReference>
<dbReference type="GO" id="GO:0003924">
    <property type="term" value="F:GTPase activity"/>
    <property type="evidence" value="ECO:0007669"/>
    <property type="project" value="InterPro"/>
</dbReference>
<dbReference type="SUPFAM" id="SSF52540">
    <property type="entry name" value="P-loop containing nucleoside triphosphate hydrolases"/>
    <property type="match status" value="1"/>
</dbReference>
<dbReference type="NCBIfam" id="TIGR00231">
    <property type="entry name" value="small_GTP"/>
    <property type="match status" value="1"/>
</dbReference>
<protein>
    <submittedName>
        <fullName evidence="7">EOG090X0ACU</fullName>
    </submittedName>
</protein>
<dbReference type="InterPro" id="IPR031167">
    <property type="entry name" value="G_OBG"/>
</dbReference>
<dbReference type="FunFam" id="2.70.210.12:FF:000001">
    <property type="entry name" value="GTPase Obg"/>
    <property type="match status" value="1"/>
</dbReference>
<dbReference type="InterPro" id="IPR005225">
    <property type="entry name" value="Small_GTP-bd"/>
</dbReference>
<evidence type="ECO:0000259" key="5">
    <source>
        <dbReference type="PROSITE" id="PS51710"/>
    </source>
</evidence>
<reference evidence="7" key="1">
    <citation type="submission" date="2021-04" db="EMBL/GenBank/DDBJ databases">
        <authorList>
            <person name="Cornetti L."/>
        </authorList>
    </citation>
    <scope>NUCLEOTIDE SEQUENCE</scope>
</reference>
<dbReference type="PROSITE" id="PS51710">
    <property type="entry name" value="G_OBG"/>
    <property type="match status" value="1"/>
</dbReference>
<feature type="domain" description="OBG-type G" evidence="5">
    <location>
        <begin position="212"/>
        <end position="380"/>
    </location>
</feature>
<evidence type="ECO:0000256" key="1">
    <source>
        <dbReference type="ARBA" id="ARBA00007699"/>
    </source>
</evidence>
<evidence type="ECO:0000256" key="4">
    <source>
        <dbReference type="ARBA" id="ARBA00023134"/>
    </source>
</evidence>
<evidence type="ECO:0000256" key="2">
    <source>
        <dbReference type="ARBA" id="ARBA00022517"/>
    </source>
</evidence>
<evidence type="ECO:0000256" key="3">
    <source>
        <dbReference type="ARBA" id="ARBA00022741"/>
    </source>
</evidence>
<dbReference type="GO" id="GO:0005525">
    <property type="term" value="F:GTP binding"/>
    <property type="evidence" value="ECO:0007669"/>
    <property type="project" value="UniProtKB-KW"/>
</dbReference>
<keyword evidence="4" id="KW-0342">GTP-binding</keyword>
<dbReference type="InterPro" id="IPR014100">
    <property type="entry name" value="GTP-bd_Obg/CgtA"/>
</dbReference>
<proteinExistence type="inferred from homology"/>
<evidence type="ECO:0000259" key="6">
    <source>
        <dbReference type="PROSITE" id="PS51883"/>
    </source>
</evidence>
<gene>
    <name evidence="7" type="primary">EOG090X0ACU</name>
</gene>
<dbReference type="InterPro" id="IPR006169">
    <property type="entry name" value="GTP1_OBG_dom"/>
</dbReference>
<dbReference type="PANTHER" id="PTHR11702:SF31">
    <property type="entry name" value="MITOCHONDRIAL RIBOSOME-ASSOCIATED GTPASE 2"/>
    <property type="match status" value="1"/>
</dbReference>
<name>A0A9N6ZFH1_9CRUS</name>
<comment type="similarity">
    <text evidence="1">Belongs to the TRAFAC class OBG-HflX-like GTPase superfamily. OBG GTPase family.</text>
</comment>
<keyword evidence="2" id="KW-0690">Ribosome biogenesis</keyword>
<dbReference type="Pfam" id="PF01018">
    <property type="entry name" value="GTP1_OBG"/>
    <property type="match status" value="1"/>
</dbReference>
<dbReference type="PROSITE" id="PS51883">
    <property type="entry name" value="OBG"/>
    <property type="match status" value="1"/>
</dbReference>
<dbReference type="InterPro" id="IPR036726">
    <property type="entry name" value="GTP1_OBG_dom_sf"/>
</dbReference>
<dbReference type="Pfam" id="PF01926">
    <property type="entry name" value="MMR_HSR1"/>
    <property type="match status" value="1"/>
</dbReference>
<dbReference type="Gene3D" id="3.40.50.300">
    <property type="entry name" value="P-loop containing nucleotide triphosphate hydrolases"/>
    <property type="match status" value="1"/>
</dbReference>
<dbReference type="GO" id="GO:0000287">
    <property type="term" value="F:magnesium ion binding"/>
    <property type="evidence" value="ECO:0007669"/>
    <property type="project" value="InterPro"/>
</dbReference>
<keyword evidence="3" id="KW-0547">Nucleotide-binding</keyword>
<sequence length="391" mass="42679">MNLWNRCRPLTWALLKRFEAVHCKPIQRNINEINAWSEAPKPVWSSKKKSESTHVRSIVDLRKVKVRGGKGGDGCVSLLRISHNPLGGPDGGDGGHGGHIIFKASSNRTSLDHISTILKAESGEKGGHRDCNGRNASHLIIEVPVGTIFKSTNGNIMADLAEDGGMFVAARGGAGGRGNHYFASDVNQAPEIAEYGADGEELSYIIEMRTIADVGLVGFPNAGKSTFLRAISRARPKVASYPFTTLQPHVGIVKYDDLQHVVVADIPGLIAGAHRNRGLGISFLRHIERCVCLLYIIDTAQPEPWQQLEVLHHEIEQYNSQLLARPSAVVANKMDLPTASANLQQLRQYAEEINLPLFAISAENSKGLLPVLQHIRVLYDSSLKETVDSSD</sequence>
<dbReference type="InterPro" id="IPR006073">
    <property type="entry name" value="GTP-bd"/>
</dbReference>
<dbReference type="HAMAP" id="MF_01454">
    <property type="entry name" value="GTPase_Obg"/>
    <property type="match status" value="1"/>
</dbReference>
<evidence type="ECO:0000313" key="7">
    <source>
        <dbReference type="EMBL" id="CAG4642684.1"/>
    </source>
</evidence>
<accession>A0A9N6ZFH1</accession>
<dbReference type="EMBL" id="OC986029">
    <property type="protein sequence ID" value="CAG4642684.1"/>
    <property type="molecule type" value="Genomic_DNA"/>
</dbReference>
<dbReference type="PANTHER" id="PTHR11702">
    <property type="entry name" value="DEVELOPMENTALLY REGULATED GTP-BINDING PROTEIN-RELATED"/>
    <property type="match status" value="1"/>
</dbReference>
<organism evidence="7">
    <name type="scientific">Evadne anonyx</name>
    <dbReference type="NCBI Taxonomy" id="141404"/>
    <lineage>
        <taxon>Eukaryota</taxon>
        <taxon>Metazoa</taxon>
        <taxon>Ecdysozoa</taxon>
        <taxon>Arthropoda</taxon>
        <taxon>Crustacea</taxon>
        <taxon>Branchiopoda</taxon>
        <taxon>Diplostraca</taxon>
        <taxon>Cladocera</taxon>
        <taxon>Onychopoda</taxon>
        <taxon>Podonidae</taxon>
        <taxon>Evadne</taxon>
    </lineage>
</organism>